<organism evidence="1">
    <name type="scientific">Anguilla anguilla</name>
    <name type="common">European freshwater eel</name>
    <name type="synonym">Muraena anguilla</name>
    <dbReference type="NCBI Taxonomy" id="7936"/>
    <lineage>
        <taxon>Eukaryota</taxon>
        <taxon>Metazoa</taxon>
        <taxon>Chordata</taxon>
        <taxon>Craniata</taxon>
        <taxon>Vertebrata</taxon>
        <taxon>Euteleostomi</taxon>
        <taxon>Actinopterygii</taxon>
        <taxon>Neopterygii</taxon>
        <taxon>Teleostei</taxon>
        <taxon>Anguilliformes</taxon>
        <taxon>Anguillidae</taxon>
        <taxon>Anguilla</taxon>
    </lineage>
</organism>
<evidence type="ECO:0000313" key="1">
    <source>
        <dbReference type="EMBL" id="JAH03217.1"/>
    </source>
</evidence>
<name>A0A0E9PG04_ANGAN</name>
<proteinExistence type="predicted"/>
<dbReference type="AlphaFoldDB" id="A0A0E9PG04"/>
<protein>
    <submittedName>
        <fullName evidence="1">Uncharacterized protein</fullName>
    </submittedName>
</protein>
<sequence length="35" mass="4031">MGKRGSSFSDTSLKNYGQAKEIVENDYFLNIYKIL</sequence>
<accession>A0A0E9PG04</accession>
<reference evidence="1" key="1">
    <citation type="submission" date="2014-11" db="EMBL/GenBank/DDBJ databases">
        <authorList>
            <person name="Amaro Gonzalez C."/>
        </authorList>
    </citation>
    <scope>NUCLEOTIDE SEQUENCE</scope>
</reference>
<dbReference type="EMBL" id="GBXM01105360">
    <property type="protein sequence ID" value="JAH03217.1"/>
    <property type="molecule type" value="Transcribed_RNA"/>
</dbReference>
<reference evidence="1" key="2">
    <citation type="journal article" date="2015" name="Fish Shellfish Immunol.">
        <title>Early steps in the European eel (Anguilla anguilla)-Vibrio vulnificus interaction in the gills: Role of the RtxA13 toxin.</title>
        <authorList>
            <person name="Callol A."/>
            <person name="Pajuelo D."/>
            <person name="Ebbesson L."/>
            <person name="Teles M."/>
            <person name="MacKenzie S."/>
            <person name="Amaro C."/>
        </authorList>
    </citation>
    <scope>NUCLEOTIDE SEQUENCE</scope>
</reference>